<name>A0A151B7T5_9CLOT</name>
<dbReference type="Proteomes" id="UP000075531">
    <property type="component" value="Unassembled WGS sequence"/>
</dbReference>
<keyword evidence="1" id="KW-0472">Membrane</keyword>
<keyword evidence="1" id="KW-0812">Transmembrane</keyword>
<proteinExistence type="predicted"/>
<comment type="caution">
    <text evidence="2">The sequence shown here is derived from an EMBL/GenBank/DDBJ whole genome shotgun (WGS) entry which is preliminary data.</text>
</comment>
<dbReference type="Pfam" id="PF01944">
    <property type="entry name" value="SpoIIM"/>
    <property type="match status" value="1"/>
</dbReference>
<keyword evidence="3" id="KW-1185">Reference proteome</keyword>
<dbReference type="NCBIfam" id="TIGR02831">
    <property type="entry name" value="spo_II_M"/>
    <property type="match status" value="1"/>
</dbReference>
<evidence type="ECO:0000256" key="1">
    <source>
        <dbReference type="SAM" id="Phobius"/>
    </source>
</evidence>
<dbReference type="RefSeq" id="WP_066820933.1">
    <property type="nucleotide sequence ID" value="NZ_LTBA01000001.1"/>
</dbReference>
<evidence type="ECO:0000313" key="3">
    <source>
        <dbReference type="Proteomes" id="UP000075531"/>
    </source>
</evidence>
<dbReference type="AlphaFoldDB" id="A0A151B7T5"/>
<gene>
    <name evidence="2" type="primary">spoIIM</name>
    <name evidence="2" type="ORF">CLTEP_01000</name>
</gene>
<protein>
    <submittedName>
        <fullName evidence="2">Stage II sporulation protein M</fullName>
    </submittedName>
</protein>
<accession>A0A151B7T5</accession>
<feature type="transmembrane region" description="Helical" evidence="1">
    <location>
        <begin position="75"/>
        <end position="97"/>
    </location>
</feature>
<dbReference type="InterPro" id="IPR002798">
    <property type="entry name" value="SpoIIM-like"/>
</dbReference>
<dbReference type="STRING" id="1121338.CLTEP_01000"/>
<feature type="transmembrane region" description="Helical" evidence="1">
    <location>
        <begin position="20"/>
        <end position="40"/>
    </location>
</feature>
<dbReference type="PIRSF" id="PIRSF038973">
    <property type="entry name" value="SpoIIM"/>
    <property type="match status" value="1"/>
</dbReference>
<reference evidence="2 3" key="1">
    <citation type="submission" date="2016-02" db="EMBL/GenBank/DDBJ databases">
        <title>Genome sequence of Clostridium tepidiprofundi DSM 19306.</title>
        <authorList>
            <person name="Poehlein A."/>
            <person name="Daniel R."/>
        </authorList>
    </citation>
    <scope>NUCLEOTIDE SEQUENCE [LARGE SCALE GENOMIC DNA]</scope>
    <source>
        <strain evidence="2 3">DSM 19306</strain>
    </source>
</reference>
<organism evidence="2 3">
    <name type="scientific">Clostridium tepidiprofundi DSM 19306</name>
    <dbReference type="NCBI Taxonomy" id="1121338"/>
    <lineage>
        <taxon>Bacteria</taxon>
        <taxon>Bacillati</taxon>
        <taxon>Bacillota</taxon>
        <taxon>Clostridia</taxon>
        <taxon>Eubacteriales</taxon>
        <taxon>Clostridiaceae</taxon>
        <taxon>Clostridium</taxon>
    </lineage>
</organism>
<feature type="transmembrane region" description="Helical" evidence="1">
    <location>
        <begin position="104"/>
        <end position="120"/>
    </location>
</feature>
<evidence type="ECO:0000313" key="2">
    <source>
        <dbReference type="EMBL" id="KYH35707.1"/>
    </source>
</evidence>
<dbReference type="PATRIC" id="fig|1121338.3.peg.102"/>
<dbReference type="OrthoDB" id="1707382at2"/>
<dbReference type="EMBL" id="LTBA01000001">
    <property type="protein sequence ID" value="KYH35707.1"/>
    <property type="molecule type" value="Genomic_DNA"/>
</dbReference>
<sequence length="212" mass="24570">MVTQNKNFVLFKKHIKNNIVLYAISVFCVLIGIVLGVNVVKHTDHINRMILNLNNYINMLKDNTITFKNLFLNSLVGYLPFVIYIWIFGFTIFGIPFTILLDMYKGYTVGFTFYFLLLVLDYKAKWIVLMFIIFQNVIFIPSVVIFSVISMRFSLKINLKNMNKNKSQSFFSQVISYFITFVIIFCIMSIGFLVEGLTGSISMDILAKNLVH</sequence>
<feature type="transmembrane region" description="Helical" evidence="1">
    <location>
        <begin position="126"/>
        <end position="149"/>
    </location>
</feature>
<feature type="transmembrane region" description="Helical" evidence="1">
    <location>
        <begin position="170"/>
        <end position="194"/>
    </location>
</feature>
<dbReference type="InterPro" id="IPR014196">
    <property type="entry name" value="SpoIIM"/>
</dbReference>
<keyword evidence="1" id="KW-1133">Transmembrane helix</keyword>